<comment type="caution">
    <text evidence="2">The sequence shown here is derived from an EMBL/GenBank/DDBJ whole genome shotgun (WGS) entry which is preliminary data.</text>
</comment>
<evidence type="ECO:0000313" key="2">
    <source>
        <dbReference type="EMBL" id="KKZ60637.1"/>
    </source>
</evidence>
<sequence>MEEMVGVVVPPLAGGLGEEESASSAGEEGFGAVSAGEEGDVESGDDSLGEEEEENFWVKCHRLYEAQDSVRLEPLYEIWLGVEGVGPSPQAMAEFLRLTRE</sequence>
<accession>A0A0G2HR91</accession>
<protein>
    <submittedName>
        <fullName evidence="2">Uncharacterized protein</fullName>
    </submittedName>
</protein>
<feature type="compositionally biased region" description="Low complexity" evidence="1">
    <location>
        <begin position="1"/>
        <end position="13"/>
    </location>
</feature>
<dbReference type="EMBL" id="LCZI01001510">
    <property type="protein sequence ID" value="KKZ60637.1"/>
    <property type="molecule type" value="Genomic_DNA"/>
</dbReference>
<evidence type="ECO:0000313" key="3">
    <source>
        <dbReference type="Proteomes" id="UP000034164"/>
    </source>
</evidence>
<proteinExistence type="predicted"/>
<dbReference type="AlphaFoldDB" id="A0A0G2HR91"/>
<feature type="compositionally biased region" description="Low complexity" evidence="1">
    <location>
        <begin position="22"/>
        <end position="36"/>
    </location>
</feature>
<dbReference type="VEuPathDB" id="FungiDB:EMCG_04696"/>
<gene>
    <name evidence="2" type="ORF">EMCG_04696</name>
</gene>
<evidence type="ECO:0000256" key="1">
    <source>
        <dbReference type="SAM" id="MobiDB-lite"/>
    </source>
</evidence>
<dbReference type="Proteomes" id="UP000034164">
    <property type="component" value="Unassembled WGS sequence"/>
</dbReference>
<organism evidence="2 3">
    <name type="scientific">[Emmonsia] crescens</name>
    <dbReference type="NCBI Taxonomy" id="73230"/>
    <lineage>
        <taxon>Eukaryota</taxon>
        <taxon>Fungi</taxon>
        <taxon>Dikarya</taxon>
        <taxon>Ascomycota</taxon>
        <taxon>Pezizomycotina</taxon>
        <taxon>Eurotiomycetes</taxon>
        <taxon>Eurotiomycetidae</taxon>
        <taxon>Onygenales</taxon>
        <taxon>Ajellomycetaceae</taxon>
        <taxon>Emergomyces</taxon>
    </lineage>
</organism>
<feature type="compositionally biased region" description="Acidic residues" evidence="1">
    <location>
        <begin position="37"/>
        <end position="52"/>
    </location>
</feature>
<feature type="region of interest" description="Disordered" evidence="1">
    <location>
        <begin position="1"/>
        <end position="52"/>
    </location>
</feature>
<name>A0A0G2HR91_9EURO</name>
<reference evidence="3" key="1">
    <citation type="journal article" date="2015" name="PLoS Genet.">
        <title>The dynamic genome and transcriptome of the human fungal pathogen Blastomyces and close relative Emmonsia.</title>
        <authorList>
            <person name="Munoz J.F."/>
            <person name="Gauthier G.M."/>
            <person name="Desjardins C.A."/>
            <person name="Gallo J.E."/>
            <person name="Holder J."/>
            <person name="Sullivan T.D."/>
            <person name="Marty A.J."/>
            <person name="Carmen J.C."/>
            <person name="Chen Z."/>
            <person name="Ding L."/>
            <person name="Gujja S."/>
            <person name="Magrini V."/>
            <person name="Misas E."/>
            <person name="Mitreva M."/>
            <person name="Priest M."/>
            <person name="Saif S."/>
            <person name="Whiston E.A."/>
            <person name="Young S."/>
            <person name="Zeng Q."/>
            <person name="Goldman W.E."/>
            <person name="Mardis E.R."/>
            <person name="Taylor J.W."/>
            <person name="McEwen J.G."/>
            <person name="Clay O.K."/>
            <person name="Klein B.S."/>
            <person name="Cuomo C.A."/>
        </authorList>
    </citation>
    <scope>NUCLEOTIDE SEQUENCE [LARGE SCALE GENOMIC DNA]</scope>
    <source>
        <strain evidence="3">UAMH 3008</strain>
    </source>
</reference>